<keyword evidence="17" id="KW-0812">Transmembrane</keyword>
<dbReference type="SMART" id="SM00387">
    <property type="entry name" value="HATPase_c"/>
    <property type="match status" value="1"/>
</dbReference>
<dbReference type="InterPro" id="IPR036890">
    <property type="entry name" value="HATPase_C_sf"/>
</dbReference>
<feature type="transmembrane region" description="Helical" evidence="17">
    <location>
        <begin position="161"/>
        <end position="178"/>
    </location>
</feature>
<dbReference type="GO" id="GO:0005737">
    <property type="term" value="C:cytoplasm"/>
    <property type="evidence" value="ECO:0007669"/>
    <property type="project" value="UniProtKB-SubCell"/>
</dbReference>
<evidence type="ECO:0000256" key="1">
    <source>
        <dbReference type="ARBA" id="ARBA00000085"/>
    </source>
</evidence>
<dbReference type="InterPro" id="IPR005467">
    <property type="entry name" value="His_kinase_dom"/>
</dbReference>
<evidence type="ECO:0000256" key="10">
    <source>
        <dbReference type="ARBA" id="ARBA00022777"/>
    </source>
</evidence>
<keyword evidence="13" id="KW-0411">Iron-sulfur</keyword>
<evidence type="ECO:0000256" key="7">
    <source>
        <dbReference type="ARBA" id="ARBA00022490"/>
    </source>
</evidence>
<evidence type="ECO:0000256" key="12">
    <source>
        <dbReference type="ARBA" id="ARBA00023012"/>
    </source>
</evidence>
<keyword evidence="17" id="KW-0472">Membrane</keyword>
<comment type="subcellular location">
    <subcellularLocation>
        <location evidence="3">Cytoplasm</location>
    </subcellularLocation>
</comment>
<evidence type="ECO:0000256" key="9">
    <source>
        <dbReference type="ARBA" id="ARBA00022723"/>
    </source>
</evidence>
<feature type="transmembrane region" description="Helical" evidence="17">
    <location>
        <begin position="123"/>
        <end position="149"/>
    </location>
</feature>
<dbReference type="GO" id="GO:0046872">
    <property type="term" value="F:metal ion binding"/>
    <property type="evidence" value="ECO:0007669"/>
    <property type="project" value="UniProtKB-KW"/>
</dbReference>
<feature type="transmembrane region" description="Helical" evidence="17">
    <location>
        <begin position="95"/>
        <end position="117"/>
    </location>
</feature>
<dbReference type="GO" id="GO:0000155">
    <property type="term" value="F:phosphorelay sensor kinase activity"/>
    <property type="evidence" value="ECO:0007669"/>
    <property type="project" value="InterPro"/>
</dbReference>
<evidence type="ECO:0000256" key="3">
    <source>
        <dbReference type="ARBA" id="ARBA00004496"/>
    </source>
</evidence>
<dbReference type="GO" id="GO:0046983">
    <property type="term" value="F:protein dimerization activity"/>
    <property type="evidence" value="ECO:0007669"/>
    <property type="project" value="InterPro"/>
</dbReference>
<dbReference type="InterPro" id="IPR003594">
    <property type="entry name" value="HATPase_dom"/>
</dbReference>
<feature type="transmembrane region" description="Helical" evidence="17">
    <location>
        <begin position="23"/>
        <end position="45"/>
    </location>
</feature>
<feature type="domain" description="Histidine kinase" evidence="18">
    <location>
        <begin position="320"/>
        <end position="411"/>
    </location>
</feature>
<comment type="cofactor">
    <cofactor evidence="2">
        <name>[4Fe-4S] cluster</name>
        <dbReference type="ChEBI" id="CHEBI:49883"/>
    </cofactor>
</comment>
<organism evidence="19 20">
    <name type="scientific">Brachybacterium massiliense</name>
    <dbReference type="NCBI Taxonomy" id="1755098"/>
    <lineage>
        <taxon>Bacteria</taxon>
        <taxon>Bacillati</taxon>
        <taxon>Actinomycetota</taxon>
        <taxon>Actinomycetes</taxon>
        <taxon>Micrococcales</taxon>
        <taxon>Dermabacteraceae</taxon>
        <taxon>Brachybacterium</taxon>
    </lineage>
</organism>
<keyword evidence="11" id="KW-0408">Iron</keyword>
<dbReference type="Pfam" id="PF02518">
    <property type="entry name" value="HATPase_c"/>
    <property type="match status" value="1"/>
</dbReference>
<protein>
    <recommendedName>
        <fullName evidence="5">Oxygen sensor histidine kinase NreB</fullName>
        <ecNumber evidence="4">2.7.13.3</ecNumber>
    </recommendedName>
    <alternativeName>
        <fullName evidence="15">Nitrogen regulation protein B</fullName>
    </alternativeName>
</protein>
<keyword evidence="17" id="KW-1133">Transmembrane helix</keyword>
<evidence type="ECO:0000256" key="13">
    <source>
        <dbReference type="ARBA" id="ARBA00023014"/>
    </source>
</evidence>
<dbReference type="PIRSF" id="PIRSF037434">
    <property type="entry name" value="STHK_ChrS"/>
    <property type="match status" value="1"/>
</dbReference>
<dbReference type="InterPro" id="IPR004358">
    <property type="entry name" value="Sig_transdc_His_kin-like_C"/>
</dbReference>
<comment type="function">
    <text evidence="14">Member of the two-component regulatory system NreB/NreC involved in the control of dissimilatory nitrate/nitrite reduction in response to oxygen. NreB functions as a direct oxygen sensor histidine kinase which is autophosphorylated, in the absence of oxygen, probably at the conserved histidine residue, and transfers its phosphate group probably to a conserved aspartate residue of NreC. NreB/NreC activates the expression of the nitrate (narGHJI) and nitrite (nir) reductase operons, as well as the putative nitrate transporter gene narT.</text>
</comment>
<evidence type="ECO:0000313" key="20">
    <source>
        <dbReference type="Proteomes" id="UP000742460"/>
    </source>
</evidence>
<evidence type="ECO:0000256" key="16">
    <source>
        <dbReference type="SAM" id="MobiDB-lite"/>
    </source>
</evidence>
<name>A0A921MUX7_9MICO</name>
<proteinExistence type="predicted"/>
<dbReference type="InterPro" id="IPR011712">
    <property type="entry name" value="Sig_transdc_His_kin_sub3_dim/P"/>
</dbReference>
<keyword evidence="12" id="KW-0902">Two-component regulatory system</keyword>
<evidence type="ECO:0000256" key="2">
    <source>
        <dbReference type="ARBA" id="ARBA00001966"/>
    </source>
</evidence>
<evidence type="ECO:0000259" key="18">
    <source>
        <dbReference type="PROSITE" id="PS50109"/>
    </source>
</evidence>
<dbReference type="PRINTS" id="PR00344">
    <property type="entry name" value="BCTRLSENSOR"/>
</dbReference>
<dbReference type="InterPro" id="IPR050482">
    <property type="entry name" value="Sensor_HK_TwoCompSys"/>
</dbReference>
<evidence type="ECO:0000256" key="17">
    <source>
        <dbReference type="SAM" id="Phobius"/>
    </source>
</evidence>
<reference evidence="19" key="1">
    <citation type="journal article" date="2021" name="PeerJ">
        <title>Extensive microbial diversity within the chicken gut microbiome revealed by metagenomics and culture.</title>
        <authorList>
            <person name="Gilroy R."/>
            <person name="Ravi A."/>
            <person name="Getino M."/>
            <person name="Pursley I."/>
            <person name="Horton D.L."/>
            <person name="Alikhan N.F."/>
            <person name="Baker D."/>
            <person name="Gharbi K."/>
            <person name="Hall N."/>
            <person name="Watson M."/>
            <person name="Adriaenssens E.M."/>
            <person name="Foster-Nyarko E."/>
            <person name="Jarju S."/>
            <person name="Secka A."/>
            <person name="Antonio M."/>
            <person name="Oren A."/>
            <person name="Chaudhuri R.R."/>
            <person name="La Ragione R."/>
            <person name="Hildebrand F."/>
            <person name="Pallen M.J."/>
        </authorList>
    </citation>
    <scope>NUCLEOTIDE SEQUENCE</scope>
    <source>
        <strain evidence="19">ChiGjej5B5-22894</strain>
    </source>
</reference>
<gene>
    <name evidence="19" type="ORF">K8V81_05080</name>
</gene>
<comment type="caution">
    <text evidence="19">The sequence shown here is derived from an EMBL/GenBank/DDBJ whole genome shotgun (WGS) entry which is preliminary data.</text>
</comment>
<reference evidence="19" key="2">
    <citation type="submission" date="2021-09" db="EMBL/GenBank/DDBJ databases">
        <authorList>
            <person name="Gilroy R."/>
        </authorList>
    </citation>
    <scope>NUCLEOTIDE SEQUENCE</scope>
    <source>
        <strain evidence="19">ChiGjej5B5-22894</strain>
    </source>
</reference>
<dbReference type="EMBL" id="DYUE01000129">
    <property type="protein sequence ID" value="HJG91079.1"/>
    <property type="molecule type" value="Genomic_DNA"/>
</dbReference>
<dbReference type="InterPro" id="IPR017205">
    <property type="entry name" value="Sig_transdc_His_kinase_ChrS"/>
</dbReference>
<evidence type="ECO:0000256" key="6">
    <source>
        <dbReference type="ARBA" id="ARBA00022485"/>
    </source>
</evidence>
<evidence type="ECO:0000256" key="8">
    <source>
        <dbReference type="ARBA" id="ARBA00022679"/>
    </source>
</evidence>
<evidence type="ECO:0000256" key="4">
    <source>
        <dbReference type="ARBA" id="ARBA00012438"/>
    </source>
</evidence>
<evidence type="ECO:0000256" key="11">
    <source>
        <dbReference type="ARBA" id="ARBA00023004"/>
    </source>
</evidence>
<sequence length="422" mass="44677">MRDDQLIEEPAEAAHRASSTMAAMLRGAMHVAFSVLPALGAVRAIDGEGVPALAALLAAAAVIVSYAIGSRLALRRRWAPYSAGSDPLLPSRGGVLVLTLAWMAATVVSSAFVWIAFPLFFLVLFALGPVSGLLALAGVTLWAILAPLLAHEQSGLGAGEILGPLVGAVFSVIAHAVYRRLLLETERSRALVVRLGAAQAELADSERRKGIAEERQRLGQDIHDTLAQGLNSIVLMSRGAGAAHPAAAEEFARIERTARENLADARHLVRDLADRAGRSGLEQALREVLIRAQQQGEGTVWQLRVDGTSRELDPEQVETLHRAAQSLVANVQQHAEAAHCVLTLAWWPDRVSLDVVDDGRGFDPAAARPGHDGGDGLRLLRRRLARAGGEVSIDSAPGEGTTVGLTLPTAPLTAAQEQEGSR</sequence>
<dbReference type="PROSITE" id="PS50109">
    <property type="entry name" value="HIS_KIN"/>
    <property type="match status" value="1"/>
</dbReference>
<dbReference type="GO" id="GO:0051539">
    <property type="term" value="F:4 iron, 4 sulfur cluster binding"/>
    <property type="evidence" value="ECO:0007669"/>
    <property type="project" value="UniProtKB-KW"/>
</dbReference>
<keyword evidence="9" id="KW-0479">Metal-binding</keyword>
<keyword evidence="10 19" id="KW-0418">Kinase</keyword>
<dbReference type="GO" id="GO:0016020">
    <property type="term" value="C:membrane"/>
    <property type="evidence" value="ECO:0007669"/>
    <property type="project" value="InterPro"/>
</dbReference>
<dbReference type="Gene3D" id="1.20.5.1930">
    <property type="match status" value="1"/>
</dbReference>
<dbReference type="Gene3D" id="3.30.565.10">
    <property type="entry name" value="Histidine kinase-like ATPase, C-terminal domain"/>
    <property type="match status" value="1"/>
</dbReference>
<dbReference type="Proteomes" id="UP000742460">
    <property type="component" value="Unassembled WGS sequence"/>
</dbReference>
<accession>A0A921MUX7</accession>
<dbReference type="EC" id="2.7.13.3" evidence="4"/>
<keyword evidence="7" id="KW-0963">Cytoplasm</keyword>
<dbReference type="PANTHER" id="PTHR24421">
    <property type="entry name" value="NITRATE/NITRITE SENSOR PROTEIN NARX-RELATED"/>
    <property type="match status" value="1"/>
</dbReference>
<keyword evidence="6" id="KW-0004">4Fe-4S</keyword>
<dbReference type="SUPFAM" id="SSF55874">
    <property type="entry name" value="ATPase domain of HSP90 chaperone/DNA topoisomerase II/histidine kinase"/>
    <property type="match status" value="1"/>
</dbReference>
<evidence type="ECO:0000313" key="19">
    <source>
        <dbReference type="EMBL" id="HJG91079.1"/>
    </source>
</evidence>
<comment type="catalytic activity">
    <reaction evidence="1">
        <text>ATP + protein L-histidine = ADP + protein N-phospho-L-histidine.</text>
        <dbReference type="EC" id="2.7.13.3"/>
    </reaction>
</comment>
<evidence type="ECO:0000256" key="15">
    <source>
        <dbReference type="ARBA" id="ARBA00030800"/>
    </source>
</evidence>
<feature type="region of interest" description="Disordered" evidence="16">
    <location>
        <begin position="391"/>
        <end position="422"/>
    </location>
</feature>
<dbReference type="AlphaFoldDB" id="A0A921MUX7"/>
<dbReference type="PANTHER" id="PTHR24421:SF62">
    <property type="entry name" value="SENSORY TRANSDUCTION HISTIDINE KINASE"/>
    <property type="match status" value="1"/>
</dbReference>
<feature type="transmembrane region" description="Helical" evidence="17">
    <location>
        <begin position="51"/>
        <end position="74"/>
    </location>
</feature>
<evidence type="ECO:0000256" key="5">
    <source>
        <dbReference type="ARBA" id="ARBA00017322"/>
    </source>
</evidence>
<dbReference type="Pfam" id="PF07730">
    <property type="entry name" value="HisKA_3"/>
    <property type="match status" value="1"/>
</dbReference>
<keyword evidence="8" id="KW-0808">Transferase</keyword>
<evidence type="ECO:0000256" key="14">
    <source>
        <dbReference type="ARBA" id="ARBA00024827"/>
    </source>
</evidence>